<feature type="compositionally biased region" description="Polar residues" evidence="1">
    <location>
        <begin position="1"/>
        <end position="23"/>
    </location>
</feature>
<gene>
    <name evidence="2" type="ORF">C4561_03870</name>
</gene>
<organism evidence="2 3">
    <name type="scientific">candidate division WWE3 bacterium</name>
    <dbReference type="NCBI Taxonomy" id="2053526"/>
    <lineage>
        <taxon>Bacteria</taxon>
        <taxon>Katanobacteria</taxon>
    </lineage>
</organism>
<evidence type="ECO:0000313" key="2">
    <source>
        <dbReference type="EMBL" id="RJR26886.1"/>
    </source>
</evidence>
<proteinExistence type="predicted"/>
<feature type="compositionally biased region" description="Low complexity" evidence="1">
    <location>
        <begin position="31"/>
        <end position="45"/>
    </location>
</feature>
<name>A0A3A4ZK10_UNCKA</name>
<feature type="region of interest" description="Disordered" evidence="1">
    <location>
        <begin position="1"/>
        <end position="88"/>
    </location>
</feature>
<dbReference type="Proteomes" id="UP000265540">
    <property type="component" value="Unassembled WGS sequence"/>
</dbReference>
<protein>
    <submittedName>
        <fullName evidence="2">Uncharacterized protein</fullName>
    </submittedName>
</protein>
<reference evidence="2 3" key="1">
    <citation type="journal article" date="2017" name="ISME J.">
        <title>Energy and carbon metabolisms in a deep terrestrial subsurface fluid microbial community.</title>
        <authorList>
            <person name="Momper L."/>
            <person name="Jungbluth S.P."/>
            <person name="Lee M.D."/>
            <person name="Amend J.P."/>
        </authorList>
    </citation>
    <scope>NUCLEOTIDE SEQUENCE [LARGE SCALE GENOMIC DNA]</scope>
    <source>
        <strain evidence="2">SURF_46</strain>
    </source>
</reference>
<sequence length="130" mass="14182">MDNTQNPYMRQFQNQQDNQTGSAPGSLDFVPSTPETPTTASPEKSSAPEKQPAGEKPSLSTGPQPQQPDNTTAPQVTAPPNIKSKTTIVDKTDKITELHHVQHPKDKLTSIADLEEEEFISEVETAHGHK</sequence>
<evidence type="ECO:0000256" key="1">
    <source>
        <dbReference type="SAM" id="MobiDB-lite"/>
    </source>
</evidence>
<feature type="compositionally biased region" description="Polar residues" evidence="1">
    <location>
        <begin position="58"/>
        <end position="75"/>
    </location>
</feature>
<comment type="caution">
    <text evidence="2">The sequence shown here is derived from an EMBL/GenBank/DDBJ whole genome shotgun (WGS) entry which is preliminary data.</text>
</comment>
<dbReference type="AlphaFoldDB" id="A0A3A4ZK10"/>
<evidence type="ECO:0000313" key="3">
    <source>
        <dbReference type="Proteomes" id="UP000265540"/>
    </source>
</evidence>
<accession>A0A3A4ZK10</accession>
<dbReference type="EMBL" id="QZJF01000017">
    <property type="protein sequence ID" value="RJR26886.1"/>
    <property type="molecule type" value="Genomic_DNA"/>
</dbReference>